<evidence type="ECO:0000313" key="1">
    <source>
        <dbReference type="EMBL" id="MDR7090738.1"/>
    </source>
</evidence>
<proteinExistence type="predicted"/>
<dbReference type="EMBL" id="JAVDVX010000005">
    <property type="protein sequence ID" value="MDR7090738.1"/>
    <property type="molecule type" value="Genomic_DNA"/>
</dbReference>
<reference evidence="1 2" key="1">
    <citation type="submission" date="2023-07" db="EMBL/GenBank/DDBJ databases">
        <title>Sorghum-associated microbial communities from plants grown in Nebraska, USA.</title>
        <authorList>
            <person name="Schachtman D."/>
        </authorList>
    </citation>
    <scope>NUCLEOTIDE SEQUENCE [LARGE SCALE GENOMIC DNA]</scope>
    <source>
        <strain evidence="1 2">BE190</strain>
    </source>
</reference>
<gene>
    <name evidence="1" type="ORF">J2X05_002764</name>
</gene>
<name>A0ABU1UZV2_9GAMM</name>
<evidence type="ECO:0000313" key="2">
    <source>
        <dbReference type="Proteomes" id="UP001253595"/>
    </source>
</evidence>
<organism evidence="1 2">
    <name type="scientific">Cellvibrio fibrivorans</name>
    <dbReference type="NCBI Taxonomy" id="126350"/>
    <lineage>
        <taxon>Bacteria</taxon>
        <taxon>Pseudomonadati</taxon>
        <taxon>Pseudomonadota</taxon>
        <taxon>Gammaproteobacteria</taxon>
        <taxon>Cellvibrionales</taxon>
        <taxon>Cellvibrionaceae</taxon>
        <taxon>Cellvibrio</taxon>
    </lineage>
</organism>
<sequence>MLARRRGKLLSLSILYLRSSVHEKPFLNIYEQIAYAQTGKGRLSAKSMKMLPKRDELATPSGGKVGSALCK</sequence>
<protein>
    <submittedName>
        <fullName evidence="1">Uncharacterized protein</fullName>
    </submittedName>
</protein>
<keyword evidence="2" id="KW-1185">Reference proteome</keyword>
<comment type="caution">
    <text evidence="1">The sequence shown here is derived from an EMBL/GenBank/DDBJ whole genome shotgun (WGS) entry which is preliminary data.</text>
</comment>
<accession>A0ABU1UZV2</accession>
<dbReference type="RefSeq" id="WP_310073314.1">
    <property type="nucleotide sequence ID" value="NZ_JAVDVX010000005.1"/>
</dbReference>
<dbReference type="Proteomes" id="UP001253595">
    <property type="component" value="Unassembled WGS sequence"/>
</dbReference>